<organism evidence="2 3">
    <name type="scientific">Undibacterium arcticum</name>
    <dbReference type="NCBI Taxonomy" id="1762892"/>
    <lineage>
        <taxon>Bacteria</taxon>
        <taxon>Pseudomonadati</taxon>
        <taxon>Pseudomonadota</taxon>
        <taxon>Betaproteobacteria</taxon>
        <taxon>Burkholderiales</taxon>
        <taxon>Oxalobacteraceae</taxon>
        <taxon>Undibacterium</taxon>
    </lineage>
</organism>
<proteinExistence type="predicted"/>
<reference evidence="3" key="1">
    <citation type="journal article" date="2019" name="Int. J. Syst. Evol. Microbiol.">
        <title>The Global Catalogue of Microorganisms (GCM) 10K type strain sequencing project: providing services to taxonomists for standard genome sequencing and annotation.</title>
        <authorList>
            <consortium name="The Broad Institute Genomics Platform"/>
            <consortium name="The Broad Institute Genome Sequencing Center for Infectious Disease"/>
            <person name="Wu L."/>
            <person name="Ma J."/>
        </authorList>
    </citation>
    <scope>NUCLEOTIDE SEQUENCE [LARGE SCALE GENOMIC DNA]</scope>
    <source>
        <strain evidence="3">KCTC 42986</strain>
    </source>
</reference>
<dbReference type="Gene3D" id="3.30.950.30">
    <property type="entry name" value="Schlafen, AAA domain"/>
    <property type="match status" value="1"/>
</dbReference>
<evidence type="ECO:0000313" key="3">
    <source>
        <dbReference type="Proteomes" id="UP001595530"/>
    </source>
</evidence>
<feature type="domain" description="Schlafen AlbA-2" evidence="1">
    <location>
        <begin position="26"/>
        <end position="104"/>
    </location>
</feature>
<dbReference type="Proteomes" id="UP001595530">
    <property type="component" value="Unassembled WGS sequence"/>
</dbReference>
<dbReference type="EMBL" id="JBHRTP010000067">
    <property type="protein sequence ID" value="MFC3110088.1"/>
    <property type="molecule type" value="Genomic_DNA"/>
</dbReference>
<dbReference type="RefSeq" id="WP_390332462.1">
    <property type="nucleotide sequence ID" value="NZ_JBHRTP010000067.1"/>
</dbReference>
<accession>A0ABV7F4S5</accession>
<evidence type="ECO:0000313" key="2">
    <source>
        <dbReference type="EMBL" id="MFC3110088.1"/>
    </source>
</evidence>
<protein>
    <submittedName>
        <fullName evidence="2">Helix-turn-helix domain-containing protein</fullName>
    </submittedName>
</protein>
<comment type="caution">
    <text evidence="2">The sequence shown here is derived from an EMBL/GenBank/DDBJ whole genome shotgun (WGS) entry which is preliminary data.</text>
</comment>
<gene>
    <name evidence="2" type="ORF">ACFOFO_19340</name>
</gene>
<evidence type="ECO:0000259" key="1">
    <source>
        <dbReference type="Pfam" id="PF04326"/>
    </source>
</evidence>
<dbReference type="Pfam" id="PF04326">
    <property type="entry name" value="SLFN_AlbA_2"/>
    <property type="match status" value="1"/>
</dbReference>
<dbReference type="InterPro" id="IPR038461">
    <property type="entry name" value="Schlafen_AlbA_2_dom_sf"/>
</dbReference>
<keyword evidence="3" id="KW-1185">Reference proteome</keyword>
<name>A0ABV7F4S5_9BURK</name>
<sequence length="133" mass="14445">MPIDRLDFDNLSENDLAELIVGQVPEGLRIDYKRDLYGNSDADKREVLKDISGFANAFGGHLIVGMEEQNGLATSIPGVANVNPDDVVLRLEQLARAGLEPRIQGLRIRAVPLSSGAYCFGSVSHEAGIRLIE</sequence>
<dbReference type="InterPro" id="IPR007421">
    <property type="entry name" value="Schlafen_AlbA_2_dom"/>
</dbReference>